<dbReference type="InterPro" id="IPR031846">
    <property type="entry name" value="Hvcn1"/>
</dbReference>
<feature type="domain" description="Ion transport" evidence="15">
    <location>
        <begin position="81"/>
        <end position="193"/>
    </location>
</feature>
<evidence type="ECO:0000256" key="11">
    <source>
        <dbReference type="ARBA" id="ARBA00023303"/>
    </source>
</evidence>
<evidence type="ECO:0000256" key="3">
    <source>
        <dbReference type="ARBA" id="ARBA00022448"/>
    </source>
</evidence>
<evidence type="ECO:0000256" key="6">
    <source>
        <dbReference type="ARBA" id="ARBA00022882"/>
    </source>
</evidence>
<dbReference type="Gene3D" id="1.20.120.350">
    <property type="entry name" value="Voltage-gated potassium channels. Chain C"/>
    <property type="match status" value="1"/>
</dbReference>
<proteinExistence type="predicted"/>
<comment type="caution">
    <text evidence="16">The sequence shown here is derived from an EMBL/GenBank/DDBJ whole genome shotgun (WGS) entry which is preliminary data.</text>
</comment>
<dbReference type="Pfam" id="PF00520">
    <property type="entry name" value="Ion_trans"/>
    <property type="match status" value="1"/>
</dbReference>
<dbReference type="AlphaFoldDB" id="A0AAE1E8Z8"/>
<evidence type="ECO:0000313" key="16">
    <source>
        <dbReference type="EMBL" id="KAK3798362.1"/>
    </source>
</evidence>
<dbReference type="GO" id="GO:0005886">
    <property type="term" value="C:plasma membrane"/>
    <property type="evidence" value="ECO:0007669"/>
    <property type="project" value="UniProtKB-SubCell"/>
</dbReference>
<feature type="transmembrane region" description="Helical" evidence="14">
    <location>
        <begin position="117"/>
        <end position="139"/>
    </location>
</feature>
<accession>A0AAE1E8Z8</accession>
<evidence type="ECO:0000256" key="14">
    <source>
        <dbReference type="SAM" id="Phobius"/>
    </source>
</evidence>
<evidence type="ECO:0000256" key="13">
    <source>
        <dbReference type="SAM" id="MobiDB-lite"/>
    </source>
</evidence>
<gene>
    <name evidence="16" type="ORF">RRG08_063373</name>
</gene>
<evidence type="ECO:0000313" key="17">
    <source>
        <dbReference type="Proteomes" id="UP001283361"/>
    </source>
</evidence>
<dbReference type="GO" id="GO:0034702">
    <property type="term" value="C:monoatomic ion channel complex"/>
    <property type="evidence" value="ECO:0007669"/>
    <property type="project" value="UniProtKB-KW"/>
</dbReference>
<feature type="compositionally biased region" description="Basic and acidic residues" evidence="13">
    <location>
        <begin position="305"/>
        <end position="323"/>
    </location>
</feature>
<dbReference type="SUPFAM" id="SSF81324">
    <property type="entry name" value="Voltage-gated potassium channels"/>
    <property type="match status" value="1"/>
</dbReference>
<keyword evidence="9" id="KW-0406">Ion transport</keyword>
<keyword evidence="3" id="KW-0813">Transport</keyword>
<keyword evidence="6" id="KW-0851">Voltage-gated channel</keyword>
<evidence type="ECO:0000256" key="4">
    <source>
        <dbReference type="ARBA" id="ARBA00022475"/>
    </source>
</evidence>
<dbReference type="PANTHER" id="PTHR46480:SF1">
    <property type="entry name" value="VOLTAGE-GATED HYDROGEN CHANNEL 1"/>
    <property type="match status" value="1"/>
</dbReference>
<organism evidence="16 17">
    <name type="scientific">Elysia crispata</name>
    <name type="common">lettuce slug</name>
    <dbReference type="NCBI Taxonomy" id="231223"/>
    <lineage>
        <taxon>Eukaryota</taxon>
        <taxon>Metazoa</taxon>
        <taxon>Spiralia</taxon>
        <taxon>Lophotrochozoa</taxon>
        <taxon>Mollusca</taxon>
        <taxon>Gastropoda</taxon>
        <taxon>Heterobranchia</taxon>
        <taxon>Euthyneura</taxon>
        <taxon>Panpulmonata</taxon>
        <taxon>Sacoglossa</taxon>
        <taxon>Placobranchoidea</taxon>
        <taxon>Plakobranchidae</taxon>
        <taxon>Elysia</taxon>
    </lineage>
</organism>
<evidence type="ECO:0000259" key="15">
    <source>
        <dbReference type="Pfam" id="PF00520"/>
    </source>
</evidence>
<keyword evidence="11" id="KW-0407">Ion channel</keyword>
<evidence type="ECO:0000256" key="10">
    <source>
        <dbReference type="ARBA" id="ARBA00023136"/>
    </source>
</evidence>
<name>A0AAE1E8Z8_9GAST</name>
<keyword evidence="17" id="KW-1185">Reference proteome</keyword>
<dbReference type="EMBL" id="JAWDGP010000692">
    <property type="protein sequence ID" value="KAK3798362.1"/>
    <property type="molecule type" value="Genomic_DNA"/>
</dbReference>
<keyword evidence="5 14" id="KW-0812">Transmembrane</keyword>
<evidence type="ECO:0000256" key="8">
    <source>
        <dbReference type="ARBA" id="ARBA00023054"/>
    </source>
</evidence>
<reference evidence="16" key="1">
    <citation type="journal article" date="2023" name="G3 (Bethesda)">
        <title>A reference genome for the long-term kleptoplast-retaining sea slug Elysia crispata morphotype clarki.</title>
        <authorList>
            <person name="Eastman K.E."/>
            <person name="Pendleton A.L."/>
            <person name="Shaikh M.A."/>
            <person name="Suttiyut T."/>
            <person name="Ogas R."/>
            <person name="Tomko P."/>
            <person name="Gavelis G."/>
            <person name="Widhalm J.R."/>
            <person name="Wisecaver J.H."/>
        </authorList>
    </citation>
    <scope>NUCLEOTIDE SEQUENCE</scope>
    <source>
        <strain evidence="16">ECLA1</strain>
    </source>
</reference>
<evidence type="ECO:0000256" key="7">
    <source>
        <dbReference type="ARBA" id="ARBA00022989"/>
    </source>
</evidence>
<feature type="region of interest" description="Disordered" evidence="13">
    <location>
        <begin position="296"/>
        <end position="323"/>
    </location>
</feature>
<evidence type="ECO:0000256" key="5">
    <source>
        <dbReference type="ARBA" id="ARBA00022692"/>
    </source>
</evidence>
<dbReference type="InterPro" id="IPR027359">
    <property type="entry name" value="Volt_channel_dom_sf"/>
</dbReference>
<sequence length="323" mass="36666">MGPFTMASTFGILLRKNQAKLDLRNMAMDGLQRMESDLERVIEKDKDESQRMSSSVGASKAGPVDLRTRLDHLIHSHRFMVGVIVLVVLDCLMVVAELLFDLEIVEIGEEHHFVPHIFHYCSLTILSMFLIEVGMRIFVLRLDFFKHKLELFDAVVVVVSWVLDIVFRNNEDAAAGVGLLIILRLWRITRIINGIVLSVQKQAEQKIEKEKHLREAVEEDLASYNIYCKAIETRMKGLEEVLQKHGVDFSSVAKVTVERPKERLQEVVEKKRGGKEAVEETVQELNEIVSKVNDMGTASMPSKSHSGDHDENVGCDDMKNITI</sequence>
<keyword evidence="10 14" id="KW-0472">Membrane</keyword>
<keyword evidence="8" id="KW-0175">Coiled coil</keyword>
<evidence type="ECO:0000256" key="12">
    <source>
        <dbReference type="ARBA" id="ARBA00031989"/>
    </source>
</evidence>
<dbReference type="PANTHER" id="PTHR46480">
    <property type="entry name" value="F20B24.22"/>
    <property type="match status" value="1"/>
</dbReference>
<evidence type="ECO:0000256" key="2">
    <source>
        <dbReference type="ARBA" id="ARBA00015897"/>
    </source>
</evidence>
<keyword evidence="7 14" id="KW-1133">Transmembrane helix</keyword>
<protein>
    <recommendedName>
        <fullName evidence="2">Voltage-gated hydrogen channel 1</fullName>
    </recommendedName>
    <alternativeName>
        <fullName evidence="12">Hydrogen voltage-gated channel 1</fullName>
    </alternativeName>
</protein>
<comment type="subcellular location">
    <subcellularLocation>
        <location evidence="1">Cell membrane</location>
        <topology evidence="1">Multi-pass membrane protein</topology>
    </subcellularLocation>
</comment>
<keyword evidence="4" id="KW-1003">Cell membrane</keyword>
<dbReference type="InterPro" id="IPR005821">
    <property type="entry name" value="Ion_trans_dom"/>
</dbReference>
<evidence type="ECO:0000256" key="9">
    <source>
        <dbReference type="ARBA" id="ARBA00023065"/>
    </source>
</evidence>
<dbReference type="Proteomes" id="UP001283361">
    <property type="component" value="Unassembled WGS sequence"/>
</dbReference>
<evidence type="ECO:0000256" key="1">
    <source>
        <dbReference type="ARBA" id="ARBA00004651"/>
    </source>
</evidence>
<dbReference type="GO" id="GO:0030171">
    <property type="term" value="F:voltage-gated proton channel activity"/>
    <property type="evidence" value="ECO:0007669"/>
    <property type="project" value="InterPro"/>
</dbReference>
<feature type="transmembrane region" description="Helical" evidence="14">
    <location>
        <begin position="79"/>
        <end position="97"/>
    </location>
</feature>